<evidence type="ECO:0000313" key="2">
    <source>
        <dbReference type="WBParaSite" id="JU765_v2.g4985.t1"/>
    </source>
</evidence>
<accession>A0AC34RAG1</accession>
<sequence length="273" mass="31015">MVIQAPPSAIPLNVTTKSVPTASLSIDSAQNPTVIILTPNLQHQQVPPRPPPINRHYSKKPFVQRAANRVKMFCCCICCPAYKCALITATFELILGCYFWFDALNDVVKNYWQLKDIIIFLFLTGWLVAAGTAFGTLIAAQRKKTPHCVWPRLVLLGGILITCGVFFLLVMLYFNGSSKTMNNIFLDIMEFFMQQNFTPEERKDLHGELHQLAYGFTALLFIFTCYTLFGFLATRKFYKDLLREYRNFHPVAQGEPSAPPLQPAFNPSYNKEV</sequence>
<evidence type="ECO:0000313" key="1">
    <source>
        <dbReference type="Proteomes" id="UP000887576"/>
    </source>
</evidence>
<dbReference type="WBParaSite" id="JU765_v2.g4985.t1">
    <property type="protein sequence ID" value="JU765_v2.g4985.t1"/>
    <property type="gene ID" value="JU765_v2.g4985"/>
</dbReference>
<organism evidence="1 2">
    <name type="scientific">Panagrolaimus sp. JU765</name>
    <dbReference type="NCBI Taxonomy" id="591449"/>
    <lineage>
        <taxon>Eukaryota</taxon>
        <taxon>Metazoa</taxon>
        <taxon>Ecdysozoa</taxon>
        <taxon>Nematoda</taxon>
        <taxon>Chromadorea</taxon>
        <taxon>Rhabditida</taxon>
        <taxon>Tylenchina</taxon>
        <taxon>Panagrolaimomorpha</taxon>
        <taxon>Panagrolaimoidea</taxon>
        <taxon>Panagrolaimidae</taxon>
        <taxon>Panagrolaimus</taxon>
    </lineage>
</organism>
<name>A0AC34RAG1_9BILA</name>
<protein>
    <submittedName>
        <fullName evidence="2">Uncharacterized protein</fullName>
    </submittedName>
</protein>
<dbReference type="Proteomes" id="UP000887576">
    <property type="component" value="Unplaced"/>
</dbReference>
<proteinExistence type="predicted"/>
<reference evidence="2" key="1">
    <citation type="submission" date="2022-11" db="UniProtKB">
        <authorList>
            <consortium name="WormBaseParasite"/>
        </authorList>
    </citation>
    <scope>IDENTIFICATION</scope>
</reference>